<keyword evidence="1" id="KW-0175">Coiled coil</keyword>
<dbReference type="RefSeq" id="WP_377239250.1">
    <property type="nucleotide sequence ID" value="NZ_JBHLXP010000001.1"/>
</dbReference>
<proteinExistence type="predicted"/>
<keyword evidence="4" id="KW-1185">Reference proteome</keyword>
<sequence>MKQRINLYQPSLQPVQHRYALAGLVRNCVIIVVLFALGVGGLQFQLQQQQRQLASMNQAVQQKTEELTNLQQALDNRQPEQSLVLQVEQLNTEISQKQQLLQYLTTDQQASRPAFAAVMQQLSAQDLPQFWLRSFRLGKQGIEFDGVTRDAALVPRWLQQLGQSAYFSGQHFSSVGLQPLQQDYLQFHVSSVASSQSAEMPK</sequence>
<feature type="transmembrane region" description="Helical" evidence="2">
    <location>
        <begin position="21"/>
        <end position="42"/>
    </location>
</feature>
<organism evidence="3 4">
    <name type="scientific">Rheinheimera tilapiae</name>
    <dbReference type="NCBI Taxonomy" id="875043"/>
    <lineage>
        <taxon>Bacteria</taxon>
        <taxon>Pseudomonadati</taxon>
        <taxon>Pseudomonadota</taxon>
        <taxon>Gammaproteobacteria</taxon>
        <taxon>Chromatiales</taxon>
        <taxon>Chromatiaceae</taxon>
        <taxon>Rheinheimera</taxon>
    </lineage>
</organism>
<keyword evidence="2" id="KW-0472">Membrane</keyword>
<evidence type="ECO:0000313" key="3">
    <source>
        <dbReference type="EMBL" id="MFC0046696.1"/>
    </source>
</evidence>
<dbReference type="EMBL" id="JBHLXP010000001">
    <property type="protein sequence ID" value="MFC0046696.1"/>
    <property type="molecule type" value="Genomic_DNA"/>
</dbReference>
<comment type="caution">
    <text evidence="3">The sequence shown here is derived from an EMBL/GenBank/DDBJ whole genome shotgun (WGS) entry which is preliminary data.</text>
</comment>
<feature type="coiled-coil region" evidence="1">
    <location>
        <begin position="46"/>
        <end position="73"/>
    </location>
</feature>
<name>A0ABV6B748_9GAMM</name>
<dbReference type="InterPro" id="IPR007813">
    <property type="entry name" value="PilN"/>
</dbReference>
<evidence type="ECO:0000256" key="1">
    <source>
        <dbReference type="SAM" id="Coils"/>
    </source>
</evidence>
<protein>
    <submittedName>
        <fullName evidence="3">PilN domain-containing protein</fullName>
    </submittedName>
</protein>
<dbReference type="Proteomes" id="UP001589813">
    <property type="component" value="Unassembled WGS sequence"/>
</dbReference>
<reference evidence="3 4" key="1">
    <citation type="submission" date="2024-09" db="EMBL/GenBank/DDBJ databases">
        <authorList>
            <person name="Sun Q."/>
            <person name="Mori K."/>
        </authorList>
    </citation>
    <scope>NUCLEOTIDE SEQUENCE [LARGE SCALE GENOMIC DNA]</scope>
    <source>
        <strain evidence="3 4">KCTC 23315</strain>
    </source>
</reference>
<evidence type="ECO:0000313" key="4">
    <source>
        <dbReference type="Proteomes" id="UP001589813"/>
    </source>
</evidence>
<accession>A0ABV6B748</accession>
<keyword evidence="2" id="KW-1133">Transmembrane helix</keyword>
<dbReference type="Pfam" id="PF05137">
    <property type="entry name" value="PilN"/>
    <property type="match status" value="1"/>
</dbReference>
<keyword evidence="2" id="KW-0812">Transmembrane</keyword>
<evidence type="ECO:0000256" key="2">
    <source>
        <dbReference type="SAM" id="Phobius"/>
    </source>
</evidence>
<gene>
    <name evidence="3" type="ORF">ACFFJP_00170</name>
</gene>